<dbReference type="Proteomes" id="UP001221757">
    <property type="component" value="Unassembled WGS sequence"/>
</dbReference>
<protein>
    <recommendedName>
        <fullName evidence="3">F-box domain-containing protein</fullName>
    </recommendedName>
</protein>
<gene>
    <name evidence="1" type="ORF">B0H17DRAFT_1065769</name>
</gene>
<proteinExistence type="predicted"/>
<organism evidence="1 2">
    <name type="scientific">Mycena rosella</name>
    <name type="common">Pink bonnet</name>
    <name type="synonym">Agaricus rosellus</name>
    <dbReference type="NCBI Taxonomy" id="1033263"/>
    <lineage>
        <taxon>Eukaryota</taxon>
        <taxon>Fungi</taxon>
        <taxon>Dikarya</taxon>
        <taxon>Basidiomycota</taxon>
        <taxon>Agaricomycotina</taxon>
        <taxon>Agaricomycetes</taxon>
        <taxon>Agaricomycetidae</taxon>
        <taxon>Agaricales</taxon>
        <taxon>Marasmiineae</taxon>
        <taxon>Mycenaceae</taxon>
        <taxon>Mycena</taxon>
    </lineage>
</organism>
<evidence type="ECO:0008006" key="3">
    <source>
        <dbReference type="Google" id="ProtNLM"/>
    </source>
</evidence>
<dbReference type="CDD" id="cd09917">
    <property type="entry name" value="F-box_SF"/>
    <property type="match status" value="1"/>
</dbReference>
<reference evidence="1" key="1">
    <citation type="submission" date="2023-03" db="EMBL/GenBank/DDBJ databases">
        <title>Massive genome expansion in bonnet fungi (Mycena s.s.) driven by repeated elements and novel gene families across ecological guilds.</title>
        <authorList>
            <consortium name="Lawrence Berkeley National Laboratory"/>
            <person name="Harder C.B."/>
            <person name="Miyauchi S."/>
            <person name="Viragh M."/>
            <person name="Kuo A."/>
            <person name="Thoen E."/>
            <person name="Andreopoulos B."/>
            <person name="Lu D."/>
            <person name="Skrede I."/>
            <person name="Drula E."/>
            <person name="Henrissat B."/>
            <person name="Morin E."/>
            <person name="Kohler A."/>
            <person name="Barry K."/>
            <person name="LaButti K."/>
            <person name="Morin E."/>
            <person name="Salamov A."/>
            <person name="Lipzen A."/>
            <person name="Mereny Z."/>
            <person name="Hegedus B."/>
            <person name="Baldrian P."/>
            <person name="Stursova M."/>
            <person name="Weitz H."/>
            <person name="Taylor A."/>
            <person name="Grigoriev I.V."/>
            <person name="Nagy L.G."/>
            <person name="Martin F."/>
            <person name="Kauserud H."/>
        </authorList>
    </citation>
    <scope>NUCLEOTIDE SEQUENCE</scope>
    <source>
        <strain evidence="1">CBHHK067</strain>
    </source>
</reference>
<dbReference type="AlphaFoldDB" id="A0AAD7DEU0"/>
<comment type="caution">
    <text evidence="1">The sequence shown here is derived from an EMBL/GenBank/DDBJ whole genome shotgun (WGS) entry which is preliminary data.</text>
</comment>
<dbReference type="EMBL" id="JARKIE010000068">
    <property type="protein sequence ID" value="KAJ7689972.1"/>
    <property type="molecule type" value="Genomic_DNA"/>
</dbReference>
<keyword evidence="2" id="KW-1185">Reference proteome</keyword>
<evidence type="ECO:0000313" key="2">
    <source>
        <dbReference type="Proteomes" id="UP001221757"/>
    </source>
</evidence>
<evidence type="ECO:0000313" key="1">
    <source>
        <dbReference type="EMBL" id="KAJ7689972.1"/>
    </source>
</evidence>
<name>A0AAD7DEU0_MYCRO</name>
<accession>A0AAD7DEU0</accession>
<sequence>MAFSLQPPELLDAITSFIPLPCDLLSLALVSKALHAIVIPHCLEFREASSYLSISMRNLSGSPPSGAHKFGPHGL</sequence>